<dbReference type="AlphaFoldDB" id="A0A7E4VPP6"/>
<accession>A0A7E4VPP6</accession>
<organism evidence="2 3">
    <name type="scientific">Panagrellus redivivus</name>
    <name type="common">Microworm</name>
    <dbReference type="NCBI Taxonomy" id="6233"/>
    <lineage>
        <taxon>Eukaryota</taxon>
        <taxon>Metazoa</taxon>
        <taxon>Ecdysozoa</taxon>
        <taxon>Nematoda</taxon>
        <taxon>Chromadorea</taxon>
        <taxon>Rhabditida</taxon>
        <taxon>Tylenchina</taxon>
        <taxon>Panagrolaimomorpha</taxon>
        <taxon>Panagrolaimoidea</taxon>
        <taxon>Panagrolaimidae</taxon>
        <taxon>Panagrellus</taxon>
    </lineage>
</organism>
<keyword evidence="1" id="KW-0732">Signal</keyword>
<sequence>MSAFVISQATSAFLSLLAFFLVVTAQNFGARDPFAIRNTVPYNAYNDPYGNLGTRSTWQDQIVLHLFGRR</sequence>
<evidence type="ECO:0000313" key="2">
    <source>
        <dbReference type="Proteomes" id="UP000492821"/>
    </source>
</evidence>
<protein>
    <submittedName>
        <fullName evidence="3">Uncharacterized protein</fullName>
    </submittedName>
</protein>
<evidence type="ECO:0000313" key="3">
    <source>
        <dbReference type="WBParaSite" id="Pan_g23528.t1"/>
    </source>
</evidence>
<evidence type="ECO:0000256" key="1">
    <source>
        <dbReference type="SAM" id="SignalP"/>
    </source>
</evidence>
<reference evidence="3" key="2">
    <citation type="submission" date="2020-10" db="UniProtKB">
        <authorList>
            <consortium name="WormBaseParasite"/>
        </authorList>
    </citation>
    <scope>IDENTIFICATION</scope>
</reference>
<feature type="signal peptide" evidence="1">
    <location>
        <begin position="1"/>
        <end position="25"/>
    </location>
</feature>
<name>A0A7E4VPP6_PANRE</name>
<proteinExistence type="predicted"/>
<dbReference type="Proteomes" id="UP000492821">
    <property type="component" value="Unassembled WGS sequence"/>
</dbReference>
<dbReference type="WBParaSite" id="Pan_g23528.t1">
    <property type="protein sequence ID" value="Pan_g23528.t1"/>
    <property type="gene ID" value="Pan_g23528"/>
</dbReference>
<reference evidence="2" key="1">
    <citation type="journal article" date="2013" name="Genetics">
        <title>The draft genome and transcriptome of Panagrellus redivivus are shaped by the harsh demands of a free-living lifestyle.</title>
        <authorList>
            <person name="Srinivasan J."/>
            <person name="Dillman A.R."/>
            <person name="Macchietto M.G."/>
            <person name="Heikkinen L."/>
            <person name="Lakso M."/>
            <person name="Fracchia K.M."/>
            <person name="Antoshechkin I."/>
            <person name="Mortazavi A."/>
            <person name="Wong G."/>
            <person name="Sternberg P.W."/>
        </authorList>
    </citation>
    <scope>NUCLEOTIDE SEQUENCE [LARGE SCALE GENOMIC DNA]</scope>
    <source>
        <strain evidence="2">MT8872</strain>
    </source>
</reference>
<feature type="chain" id="PRO_5028939917" evidence="1">
    <location>
        <begin position="26"/>
        <end position="70"/>
    </location>
</feature>
<keyword evidence="2" id="KW-1185">Reference proteome</keyword>